<sequence>MKLKGRKFDNVDMIQAESKATLRNLSKSDFISCFDNWKKIWNRLTLTSRLGRLTLGFRVIAIDPCLVACDYLGFPFRIRSCHFQHVLTGCKPKQFLLINKNITECLNLGGYL</sequence>
<dbReference type="Proteomes" id="UP001235939">
    <property type="component" value="Chromosome 03"/>
</dbReference>
<protein>
    <submittedName>
        <fullName evidence="1">Uncharacterized protein</fullName>
    </submittedName>
</protein>
<organism evidence="1 2">
    <name type="scientific">Cordylochernes scorpioides</name>
    <dbReference type="NCBI Taxonomy" id="51811"/>
    <lineage>
        <taxon>Eukaryota</taxon>
        <taxon>Metazoa</taxon>
        <taxon>Ecdysozoa</taxon>
        <taxon>Arthropoda</taxon>
        <taxon>Chelicerata</taxon>
        <taxon>Arachnida</taxon>
        <taxon>Pseudoscorpiones</taxon>
        <taxon>Cheliferoidea</taxon>
        <taxon>Chernetidae</taxon>
        <taxon>Cordylochernes</taxon>
    </lineage>
</organism>
<gene>
    <name evidence="1" type="ORF">LAZ67_3004154</name>
</gene>
<dbReference type="EMBL" id="CP092865">
    <property type="protein sequence ID" value="UYV65382.1"/>
    <property type="molecule type" value="Genomic_DNA"/>
</dbReference>
<reference evidence="1 2" key="1">
    <citation type="submission" date="2022-01" db="EMBL/GenBank/DDBJ databases">
        <title>A chromosomal length assembly of Cordylochernes scorpioides.</title>
        <authorList>
            <person name="Zeh D."/>
            <person name="Zeh J."/>
        </authorList>
    </citation>
    <scope>NUCLEOTIDE SEQUENCE [LARGE SCALE GENOMIC DNA]</scope>
    <source>
        <strain evidence="1">IN4F17</strain>
        <tissue evidence="1">Whole Body</tissue>
    </source>
</reference>
<proteinExistence type="predicted"/>
<feature type="non-terminal residue" evidence="1">
    <location>
        <position position="112"/>
    </location>
</feature>
<name>A0ABY6K964_9ARAC</name>
<evidence type="ECO:0000313" key="1">
    <source>
        <dbReference type="EMBL" id="UYV65382.1"/>
    </source>
</evidence>
<evidence type="ECO:0000313" key="2">
    <source>
        <dbReference type="Proteomes" id="UP001235939"/>
    </source>
</evidence>
<accession>A0ABY6K964</accession>
<keyword evidence="2" id="KW-1185">Reference proteome</keyword>